<sequence length="451" mass="50265">MNKLKQIFGGYSSKIYQAGIILAFFSLVSRLIGLWRDRILAGNFGASTSLDIYYSAFKIPDFIFNLIVLGAVSSAFIPVFIEKYRFDKVRAWYLAQNFLSAIFVVVLAVCCLVFIFIRPLTFIFIPGFSGADRELAISLTRLMLLSPIIFSFSTVIGSILQAVERFWAYAVAPIFYNLGIIIGAVYFAPFVASHGYPEVYGLGLGVILGALMHFLIQLPAVLRVGFRFKILFDWADDGLRKIFRLMIPRTIGLGAYSIDSIVTNAIASTMTTGSIAMFNFANNLQFVPISVIGISMATAVFPSLSFHASGQEKFEFNRKLNNALKNTFFVVLLLAVIIAIFSPFLTQLLFGNGLFSDQNVRQTATILSIFMIGVVAQSLVPIISRAFYAIQNTRMPVIISIVTIIINICLGLLFSFVFHWGVRGLALAFSISGNFNFITLWVMFYKSFKKY</sequence>
<feature type="transmembrane region" description="Helical" evidence="8">
    <location>
        <begin position="424"/>
        <end position="445"/>
    </location>
</feature>
<evidence type="ECO:0000256" key="1">
    <source>
        <dbReference type="ARBA" id="ARBA00004651"/>
    </source>
</evidence>
<protein>
    <recommendedName>
        <fullName evidence="8">Probable lipid II flippase MurJ</fullName>
    </recommendedName>
</protein>
<dbReference type="GO" id="GO:0009252">
    <property type="term" value="P:peptidoglycan biosynthetic process"/>
    <property type="evidence" value="ECO:0007669"/>
    <property type="project" value="UniProtKB-UniRule"/>
</dbReference>
<dbReference type="GO" id="GO:0015648">
    <property type="term" value="F:lipid-linked peptidoglycan transporter activity"/>
    <property type="evidence" value="ECO:0007669"/>
    <property type="project" value="UniProtKB-UniRule"/>
</dbReference>
<keyword evidence="5 8" id="KW-0573">Peptidoglycan synthesis</keyword>
<keyword evidence="7 8" id="KW-0472">Membrane</keyword>
<evidence type="ECO:0000256" key="8">
    <source>
        <dbReference type="HAMAP-Rule" id="MF_02078"/>
    </source>
</evidence>
<dbReference type="InterPro" id="IPR051050">
    <property type="entry name" value="Lipid_II_flippase_MurJ/MviN"/>
</dbReference>
<feature type="transmembrane region" description="Helical" evidence="8">
    <location>
        <begin position="39"/>
        <end position="56"/>
    </location>
</feature>
<feature type="transmembrane region" description="Helical" evidence="8">
    <location>
        <begin position="15"/>
        <end position="32"/>
    </location>
</feature>
<evidence type="ECO:0000256" key="3">
    <source>
        <dbReference type="ARBA" id="ARBA00022692"/>
    </source>
</evidence>
<dbReference type="Pfam" id="PF03023">
    <property type="entry name" value="MurJ"/>
    <property type="match status" value="1"/>
</dbReference>
<dbReference type="Proteomes" id="UP000034764">
    <property type="component" value="Unassembled WGS sequence"/>
</dbReference>
<proteinExistence type="inferred from homology"/>
<evidence type="ECO:0000256" key="6">
    <source>
        <dbReference type="ARBA" id="ARBA00022989"/>
    </source>
</evidence>
<keyword evidence="2 8" id="KW-1003">Cell membrane</keyword>
<feature type="transmembrane region" description="Helical" evidence="8">
    <location>
        <begin position="362"/>
        <end position="383"/>
    </location>
</feature>
<keyword evidence="6 8" id="KW-1133">Transmembrane helix</keyword>
<evidence type="ECO:0000313" key="10">
    <source>
        <dbReference type="Proteomes" id="UP000034764"/>
    </source>
</evidence>
<comment type="caution">
    <text evidence="9">The sequence shown here is derived from an EMBL/GenBank/DDBJ whole genome shotgun (WGS) entry which is preliminary data.</text>
</comment>
<dbReference type="GO" id="GO:0008360">
    <property type="term" value="P:regulation of cell shape"/>
    <property type="evidence" value="ECO:0007669"/>
    <property type="project" value="UniProtKB-KW"/>
</dbReference>
<dbReference type="InterPro" id="IPR004268">
    <property type="entry name" value="MurJ"/>
</dbReference>
<feature type="transmembrane region" description="Helical" evidence="8">
    <location>
        <begin position="137"/>
        <end position="160"/>
    </location>
</feature>
<dbReference type="GO" id="GO:0005886">
    <property type="term" value="C:plasma membrane"/>
    <property type="evidence" value="ECO:0007669"/>
    <property type="project" value="UniProtKB-SubCell"/>
</dbReference>
<feature type="transmembrane region" description="Helical" evidence="8">
    <location>
        <begin position="395"/>
        <end position="418"/>
    </location>
</feature>
<feature type="transmembrane region" description="Helical" evidence="8">
    <location>
        <begin position="62"/>
        <end position="81"/>
    </location>
</feature>
<comment type="similarity">
    <text evidence="8">Belongs to the MurJ/MviN family.</text>
</comment>
<keyword evidence="4 8" id="KW-0133">Cell shape</keyword>
<organism evidence="9 10">
    <name type="scientific">Candidatus Yanofskybacteria bacterium GW2011_GWD2_39_48</name>
    <dbReference type="NCBI Taxonomy" id="1619031"/>
    <lineage>
        <taxon>Bacteria</taxon>
        <taxon>Candidatus Yanofskyibacteriota</taxon>
    </lineage>
</organism>
<feature type="transmembrane region" description="Helical" evidence="8">
    <location>
        <begin position="167"/>
        <end position="188"/>
    </location>
</feature>
<dbReference type="HAMAP" id="MF_02078">
    <property type="entry name" value="MurJ_MviN"/>
    <property type="match status" value="1"/>
</dbReference>
<dbReference type="PANTHER" id="PTHR47019:SF1">
    <property type="entry name" value="LIPID II FLIPPASE MURJ"/>
    <property type="match status" value="1"/>
</dbReference>
<keyword evidence="8" id="KW-0961">Cell wall biogenesis/degradation</keyword>
<comment type="function">
    <text evidence="8">Involved in peptidoglycan biosynthesis. Transports lipid-linked peptidoglycan precursors from the inner to the outer leaflet of the cytoplasmic membrane.</text>
</comment>
<dbReference type="PRINTS" id="PR01806">
    <property type="entry name" value="VIRFACTRMVIN"/>
</dbReference>
<dbReference type="NCBIfam" id="TIGR01695">
    <property type="entry name" value="murJ_mviN"/>
    <property type="match status" value="1"/>
</dbReference>
<dbReference type="CDD" id="cd13123">
    <property type="entry name" value="MATE_MurJ_like"/>
    <property type="match status" value="1"/>
</dbReference>
<dbReference type="UniPathway" id="UPA00219"/>
<feature type="transmembrane region" description="Helical" evidence="8">
    <location>
        <begin position="327"/>
        <end position="350"/>
    </location>
</feature>
<reference evidence="9 10" key="1">
    <citation type="journal article" date="2015" name="Nature">
        <title>rRNA introns, odd ribosomes, and small enigmatic genomes across a large radiation of phyla.</title>
        <authorList>
            <person name="Brown C.T."/>
            <person name="Hug L.A."/>
            <person name="Thomas B.C."/>
            <person name="Sharon I."/>
            <person name="Castelle C.J."/>
            <person name="Singh A."/>
            <person name="Wilkins M.J."/>
            <person name="Williams K.H."/>
            <person name="Banfield J.F."/>
        </authorList>
    </citation>
    <scope>NUCLEOTIDE SEQUENCE [LARGE SCALE GENOMIC DNA]</scope>
</reference>
<evidence type="ECO:0000313" key="9">
    <source>
        <dbReference type="EMBL" id="KKR23871.1"/>
    </source>
</evidence>
<name>A0A0G0PFA8_9BACT</name>
<evidence type="ECO:0000256" key="7">
    <source>
        <dbReference type="ARBA" id="ARBA00023136"/>
    </source>
</evidence>
<feature type="transmembrane region" description="Helical" evidence="8">
    <location>
        <begin position="200"/>
        <end position="226"/>
    </location>
</feature>
<keyword evidence="8" id="KW-0813">Transport</keyword>
<evidence type="ECO:0000256" key="2">
    <source>
        <dbReference type="ARBA" id="ARBA00022475"/>
    </source>
</evidence>
<accession>A0A0G0PFA8</accession>
<evidence type="ECO:0000256" key="4">
    <source>
        <dbReference type="ARBA" id="ARBA00022960"/>
    </source>
</evidence>
<dbReference type="EMBL" id="LBXD01000005">
    <property type="protein sequence ID" value="KKR23871.1"/>
    <property type="molecule type" value="Genomic_DNA"/>
</dbReference>
<feature type="transmembrane region" description="Helical" evidence="8">
    <location>
        <begin position="93"/>
        <end position="117"/>
    </location>
</feature>
<dbReference type="PANTHER" id="PTHR47019">
    <property type="entry name" value="LIPID II FLIPPASE MURJ"/>
    <property type="match status" value="1"/>
</dbReference>
<evidence type="ECO:0000256" key="5">
    <source>
        <dbReference type="ARBA" id="ARBA00022984"/>
    </source>
</evidence>
<comment type="subcellular location">
    <subcellularLocation>
        <location evidence="1 8">Cell membrane</location>
        <topology evidence="1 8">Multi-pass membrane protein</topology>
    </subcellularLocation>
</comment>
<feature type="transmembrane region" description="Helical" evidence="8">
    <location>
        <begin position="247"/>
        <end position="266"/>
    </location>
</feature>
<feature type="transmembrane region" description="Helical" evidence="8">
    <location>
        <begin position="286"/>
        <end position="306"/>
    </location>
</feature>
<comment type="pathway">
    <text evidence="8">Cell wall biogenesis; peptidoglycan biosynthesis.</text>
</comment>
<dbReference type="GO" id="GO:0034204">
    <property type="term" value="P:lipid translocation"/>
    <property type="evidence" value="ECO:0007669"/>
    <property type="project" value="TreeGrafter"/>
</dbReference>
<dbReference type="GO" id="GO:0071555">
    <property type="term" value="P:cell wall organization"/>
    <property type="evidence" value="ECO:0007669"/>
    <property type="project" value="UniProtKB-KW"/>
</dbReference>
<gene>
    <name evidence="8" type="primary">murJ</name>
    <name evidence="9" type="ORF">UT53_C0005G0017</name>
</gene>
<dbReference type="AlphaFoldDB" id="A0A0G0PFA8"/>
<keyword evidence="3 8" id="KW-0812">Transmembrane</keyword>